<gene>
    <name evidence="1" type="ORF">BSZ32_11345</name>
</gene>
<accession>A0A2S7U3Q3</accession>
<comment type="caution">
    <text evidence="1">The sequence shown here is derived from an EMBL/GenBank/DDBJ whole genome shotgun (WGS) entry which is preliminary data.</text>
</comment>
<reference evidence="1 2" key="1">
    <citation type="submission" date="2016-12" db="EMBL/GenBank/DDBJ databases">
        <title>Study of bacterial adaptation to deep sea.</title>
        <authorList>
            <person name="Song J."/>
            <person name="Yoshizawa S."/>
            <person name="Kogure K."/>
        </authorList>
    </citation>
    <scope>NUCLEOTIDE SEQUENCE [LARGE SCALE GENOMIC DNA]</scope>
    <source>
        <strain evidence="1 2">SAORIC-165</strain>
    </source>
</reference>
<dbReference type="Proteomes" id="UP000239907">
    <property type="component" value="Unassembled WGS sequence"/>
</dbReference>
<organism evidence="1 2">
    <name type="scientific">Rubritalea profundi</name>
    <dbReference type="NCBI Taxonomy" id="1658618"/>
    <lineage>
        <taxon>Bacteria</taxon>
        <taxon>Pseudomonadati</taxon>
        <taxon>Verrucomicrobiota</taxon>
        <taxon>Verrucomicrobiia</taxon>
        <taxon>Verrucomicrobiales</taxon>
        <taxon>Rubritaleaceae</taxon>
        <taxon>Rubritalea</taxon>
    </lineage>
</organism>
<keyword evidence="2" id="KW-1185">Reference proteome</keyword>
<proteinExistence type="predicted"/>
<evidence type="ECO:0000313" key="2">
    <source>
        <dbReference type="Proteomes" id="UP000239907"/>
    </source>
</evidence>
<protein>
    <submittedName>
        <fullName evidence="1">Uncharacterized protein</fullName>
    </submittedName>
</protein>
<dbReference type="RefSeq" id="WP_105043518.1">
    <property type="nucleotide sequence ID" value="NZ_MQWA01000001.1"/>
</dbReference>
<dbReference type="EMBL" id="MQWA01000001">
    <property type="protein sequence ID" value="PQJ29024.1"/>
    <property type="molecule type" value="Genomic_DNA"/>
</dbReference>
<dbReference type="AlphaFoldDB" id="A0A2S7U3Q3"/>
<name>A0A2S7U3Q3_9BACT</name>
<sequence>MKQDTILLTFASPDQKEDFLKDTKIEASSIFLNEDLTLQVPVYFTAEAEESEHVQNVADGEPVEVEDEDFDLGEV</sequence>
<evidence type="ECO:0000313" key="1">
    <source>
        <dbReference type="EMBL" id="PQJ29024.1"/>
    </source>
</evidence>
<dbReference type="OrthoDB" id="9958142at2"/>